<keyword evidence="3" id="KW-1185">Reference proteome</keyword>
<accession>A0A5C7GX98</accession>
<dbReference type="PANTHER" id="PTHR47481:SF10">
    <property type="entry name" value="COPIA-LIKE POLYPROTEIN_RETROTRANSPOSON"/>
    <property type="match status" value="1"/>
</dbReference>
<name>A0A5C7GX98_9ROSI</name>
<evidence type="ECO:0000313" key="3">
    <source>
        <dbReference type="Proteomes" id="UP000323000"/>
    </source>
</evidence>
<evidence type="ECO:0000256" key="1">
    <source>
        <dbReference type="SAM" id="MobiDB-lite"/>
    </source>
</evidence>
<dbReference type="EMBL" id="VAHF01000012">
    <property type="protein sequence ID" value="TXG49368.1"/>
    <property type="molecule type" value="Genomic_DNA"/>
</dbReference>
<dbReference type="PANTHER" id="PTHR47481">
    <property type="match status" value="1"/>
</dbReference>
<dbReference type="OrthoDB" id="418757at2759"/>
<dbReference type="Proteomes" id="UP000323000">
    <property type="component" value="Chromosome 12"/>
</dbReference>
<gene>
    <name evidence="2" type="ORF">EZV62_025243</name>
</gene>
<protein>
    <recommendedName>
        <fullName evidence="4">DUF4219 domain-containing protein</fullName>
    </recommendedName>
</protein>
<dbReference type="Pfam" id="PF14223">
    <property type="entry name" value="Retrotran_gag_2"/>
    <property type="match status" value="1"/>
</dbReference>
<evidence type="ECO:0000313" key="2">
    <source>
        <dbReference type="EMBL" id="TXG49368.1"/>
    </source>
</evidence>
<evidence type="ECO:0008006" key="4">
    <source>
        <dbReference type="Google" id="ProtNLM"/>
    </source>
</evidence>
<feature type="region of interest" description="Disordered" evidence="1">
    <location>
        <begin position="178"/>
        <end position="216"/>
    </location>
</feature>
<comment type="caution">
    <text evidence="2">The sequence shown here is derived from an EMBL/GenBank/DDBJ whole genome shotgun (WGS) entry which is preliminary data.</text>
</comment>
<proteinExistence type="predicted"/>
<organism evidence="2 3">
    <name type="scientific">Acer yangbiense</name>
    <dbReference type="NCBI Taxonomy" id="1000413"/>
    <lineage>
        <taxon>Eukaryota</taxon>
        <taxon>Viridiplantae</taxon>
        <taxon>Streptophyta</taxon>
        <taxon>Embryophyta</taxon>
        <taxon>Tracheophyta</taxon>
        <taxon>Spermatophyta</taxon>
        <taxon>Magnoliopsida</taxon>
        <taxon>eudicotyledons</taxon>
        <taxon>Gunneridae</taxon>
        <taxon>Pentapetalae</taxon>
        <taxon>rosids</taxon>
        <taxon>malvids</taxon>
        <taxon>Sapindales</taxon>
        <taxon>Sapindaceae</taxon>
        <taxon>Hippocastanoideae</taxon>
        <taxon>Acereae</taxon>
        <taxon>Acer</taxon>
    </lineage>
</organism>
<feature type="compositionally biased region" description="Basic residues" evidence="1">
    <location>
        <begin position="197"/>
        <end position="216"/>
    </location>
</feature>
<dbReference type="AlphaFoldDB" id="A0A5C7GX98"/>
<sequence>MITLNGSNYHVWKVKMEDLLYMKDFHLPVFTTEKPDNKSDAEWTLLHRQVCGFIRQWVNDNVLNHISGETHARTLWNKLEELYARKTWNNKLFLFKQMKDLKYKDGTPLTDHMNTYQGILNQLAGMDIKFDDEIQALWLLGTLPDSWETFRFSLLNSAPNGVITMDLAMGNLLNEEMRRKTQGSTSHSEVLITERRGRSKSRGSKNRNKHDKRQIK</sequence>
<reference evidence="3" key="1">
    <citation type="journal article" date="2019" name="Gigascience">
        <title>De novo genome assembly of the endangered Acer yangbiense, a plant species with extremely small populations endemic to Yunnan Province, China.</title>
        <authorList>
            <person name="Yang J."/>
            <person name="Wariss H.M."/>
            <person name="Tao L."/>
            <person name="Zhang R."/>
            <person name="Yun Q."/>
            <person name="Hollingsworth P."/>
            <person name="Dao Z."/>
            <person name="Luo G."/>
            <person name="Guo H."/>
            <person name="Ma Y."/>
            <person name="Sun W."/>
        </authorList>
    </citation>
    <scope>NUCLEOTIDE SEQUENCE [LARGE SCALE GENOMIC DNA]</scope>
    <source>
        <strain evidence="3">cv. Malutang</strain>
    </source>
</reference>